<evidence type="ECO:0000313" key="1">
    <source>
        <dbReference type="EMBL" id="GAL77790.1"/>
    </source>
</evidence>
<dbReference type="RefSeq" id="WP_369449841.1">
    <property type="nucleotide sequence ID" value="NZ_BBNU01000001.1"/>
</dbReference>
<evidence type="ECO:0000313" key="2">
    <source>
        <dbReference type="Proteomes" id="UP000029643"/>
    </source>
</evidence>
<organism evidence="1 2">
    <name type="scientific">Algibacter lectus</name>
    <dbReference type="NCBI Taxonomy" id="221126"/>
    <lineage>
        <taxon>Bacteria</taxon>
        <taxon>Pseudomonadati</taxon>
        <taxon>Bacteroidota</taxon>
        <taxon>Flavobacteriia</taxon>
        <taxon>Flavobacteriales</taxon>
        <taxon>Flavobacteriaceae</taxon>
        <taxon>Algibacter</taxon>
    </lineage>
</organism>
<dbReference type="EMBL" id="BBNU01000001">
    <property type="protein sequence ID" value="GAL77790.1"/>
    <property type="molecule type" value="Genomic_DNA"/>
</dbReference>
<accession>A0A090WL49</accession>
<comment type="caution">
    <text evidence="1">The sequence shown here is derived from an EMBL/GenBank/DDBJ whole genome shotgun (WGS) entry which is preliminary data.</text>
</comment>
<dbReference type="AlphaFoldDB" id="A0A090WL49"/>
<dbReference type="Proteomes" id="UP000029643">
    <property type="component" value="Unassembled WGS sequence"/>
</dbReference>
<protein>
    <submittedName>
        <fullName evidence="1">Uncharacterized protein</fullName>
    </submittedName>
</protein>
<gene>
    <name evidence="1" type="ORF">JCM19274_5503</name>
</gene>
<proteinExistence type="predicted"/>
<name>A0A090WL49_9FLAO</name>
<reference evidence="1 2" key="1">
    <citation type="journal article" date="2014" name="Genome Announc.">
        <title>Draft Genome Sequences of Marine Flavobacterium Algibacter lectus Strains SS8 and NR4.</title>
        <authorList>
            <person name="Takatani N."/>
            <person name="Nakanishi M."/>
            <person name="Meirelles P."/>
            <person name="Mino S."/>
            <person name="Suda W."/>
            <person name="Oshima K."/>
            <person name="Hattori M."/>
            <person name="Ohkuma M."/>
            <person name="Hosokawa M."/>
            <person name="Miyashita K."/>
            <person name="Thompson F.L."/>
            <person name="Niwa A."/>
            <person name="Sawabe T."/>
            <person name="Sawabe T."/>
        </authorList>
    </citation>
    <scope>NUCLEOTIDE SEQUENCE [LARGE SCALE GENOMIC DNA]</scope>
    <source>
        <strain evidence="2">JCM19274</strain>
    </source>
</reference>
<sequence>MSKSVISGFNPAVILDNEIELSTENLNKLKFSEMYFNNSNGNIFIKNKPNNEDLENWYGNSLFFNVYSKGSDSETFINSQDAKNLDFRLKIDEIIASN</sequence>